<accession>A0A840LG59</accession>
<reference evidence="2 3" key="1">
    <citation type="submission" date="2020-08" db="EMBL/GenBank/DDBJ databases">
        <title>Functional genomics of gut bacteria from endangered species of beetles.</title>
        <authorList>
            <person name="Carlos-Shanley C."/>
        </authorList>
    </citation>
    <scope>NUCLEOTIDE SEQUENCE [LARGE SCALE GENOMIC DNA]</scope>
    <source>
        <strain evidence="2 3">S00239</strain>
    </source>
</reference>
<dbReference type="AlphaFoldDB" id="A0A840LG59"/>
<comment type="caution">
    <text evidence="2">The sequence shown here is derived from an EMBL/GenBank/DDBJ whole genome shotgun (WGS) entry which is preliminary data.</text>
</comment>
<sequence length="134" mass="14492">MWTGSRTALRSKPTIPMAISPGTAPVGGAEQGLQQGPMNLALSLSRVHNSAPGVIRVEASSCMSIRPQPRPYRRSLCRRKWSTHTEVSTSTSFIDRGMSSRRRGISGISAAAPPNAAKRFAVWMRTKVLTASRS</sequence>
<evidence type="ECO:0000313" key="2">
    <source>
        <dbReference type="EMBL" id="MBB4844277.1"/>
    </source>
</evidence>
<feature type="region of interest" description="Disordered" evidence="1">
    <location>
        <begin position="1"/>
        <end position="32"/>
    </location>
</feature>
<protein>
    <submittedName>
        <fullName evidence="2">Uncharacterized protein</fullName>
    </submittedName>
</protein>
<dbReference type="Proteomes" id="UP000562027">
    <property type="component" value="Unassembled WGS sequence"/>
</dbReference>
<gene>
    <name evidence="2" type="ORF">HNP55_002813</name>
</gene>
<proteinExistence type="predicted"/>
<name>A0A840LG59_9BURK</name>
<keyword evidence="3" id="KW-1185">Reference proteome</keyword>
<dbReference type="EMBL" id="JACHLP010000005">
    <property type="protein sequence ID" value="MBB4844277.1"/>
    <property type="molecule type" value="Genomic_DNA"/>
</dbReference>
<evidence type="ECO:0000256" key="1">
    <source>
        <dbReference type="SAM" id="MobiDB-lite"/>
    </source>
</evidence>
<organism evidence="2 3">
    <name type="scientific">Roseateles oligotrophus</name>
    <dbReference type="NCBI Taxonomy" id="1769250"/>
    <lineage>
        <taxon>Bacteria</taxon>
        <taxon>Pseudomonadati</taxon>
        <taxon>Pseudomonadota</taxon>
        <taxon>Betaproteobacteria</taxon>
        <taxon>Burkholderiales</taxon>
        <taxon>Sphaerotilaceae</taxon>
        <taxon>Roseateles</taxon>
    </lineage>
</organism>
<evidence type="ECO:0000313" key="3">
    <source>
        <dbReference type="Proteomes" id="UP000562027"/>
    </source>
</evidence>